<dbReference type="NCBIfam" id="TIGR00567">
    <property type="entry name" value="3mg"/>
    <property type="match status" value="1"/>
</dbReference>
<keyword evidence="6" id="KW-0326">Glycosidase</keyword>
<gene>
    <name evidence="6" type="ORF">E3T49_14345</name>
</gene>
<sequence>MTLAGGILARPAATVAPLLLGALIGRAGVLLRITEVEAYLGEGVDPGSHAFRGRTRRNASMFGPSGHVYAYFSYGRHVCANVVCSPEGEASAVLLRAGEIVAGLPEARMRRPTSRLDLDLARGPARLTLALGIGLGDDGADLGHAPFELTLPEHPAPFLSGPRTGVGGAGGGAEYPWRFWIPGDATVSTYRRHPKLVAPPERL</sequence>
<organism evidence="6 7">
    <name type="scientific">Cryobacterium cryoconiti</name>
    <dbReference type="NCBI Taxonomy" id="1259239"/>
    <lineage>
        <taxon>Bacteria</taxon>
        <taxon>Bacillati</taxon>
        <taxon>Actinomycetota</taxon>
        <taxon>Actinomycetes</taxon>
        <taxon>Micrococcales</taxon>
        <taxon>Microbacteriaceae</taxon>
        <taxon>Cryobacterium</taxon>
    </lineage>
</organism>
<keyword evidence="7" id="KW-1185">Reference proteome</keyword>
<comment type="caution">
    <text evidence="6">The sequence shown here is derived from an EMBL/GenBank/DDBJ whole genome shotgun (WGS) entry which is preliminary data.</text>
</comment>
<dbReference type="GO" id="GO:0003905">
    <property type="term" value="F:alkylbase DNA N-glycosylase activity"/>
    <property type="evidence" value="ECO:0007669"/>
    <property type="project" value="InterPro"/>
</dbReference>
<dbReference type="EMBL" id="SOHA01000041">
    <property type="protein sequence ID" value="TFD26757.1"/>
    <property type="molecule type" value="Genomic_DNA"/>
</dbReference>
<dbReference type="Pfam" id="PF02245">
    <property type="entry name" value="Pur_DNA_glyco"/>
    <property type="match status" value="1"/>
</dbReference>
<accession>A0A4Y8JRK7</accession>
<evidence type="ECO:0000313" key="7">
    <source>
        <dbReference type="Proteomes" id="UP000297472"/>
    </source>
</evidence>
<evidence type="ECO:0000256" key="1">
    <source>
        <dbReference type="ARBA" id="ARBA00009232"/>
    </source>
</evidence>
<dbReference type="GO" id="GO:0006284">
    <property type="term" value="P:base-excision repair"/>
    <property type="evidence" value="ECO:0007669"/>
    <property type="project" value="InterPro"/>
</dbReference>
<keyword evidence="2 5" id="KW-0227">DNA damage</keyword>
<dbReference type="PANTHER" id="PTHR10429:SF0">
    <property type="entry name" value="DNA-3-METHYLADENINE GLYCOSYLASE"/>
    <property type="match status" value="1"/>
</dbReference>
<dbReference type="EC" id="3.2.2.-" evidence="5"/>
<comment type="similarity">
    <text evidence="1 5">Belongs to the DNA glycosylase MPG family.</text>
</comment>
<name>A0A4Y8JRK7_9MICO</name>
<reference evidence="6 7" key="1">
    <citation type="submission" date="2019-03" db="EMBL/GenBank/DDBJ databases">
        <title>Genomics of glacier-inhabiting Cryobacterium strains.</title>
        <authorList>
            <person name="Liu Q."/>
            <person name="Xin Y.-H."/>
        </authorList>
    </citation>
    <scope>NUCLEOTIDE SEQUENCE [LARGE SCALE GENOMIC DNA]</scope>
    <source>
        <strain evidence="6 7">TMT1-51</strain>
    </source>
</reference>
<dbReference type="InterPro" id="IPR011034">
    <property type="entry name" value="Formyl_transferase-like_C_sf"/>
</dbReference>
<dbReference type="HAMAP" id="MF_00527">
    <property type="entry name" value="3MGH"/>
    <property type="match status" value="1"/>
</dbReference>
<protein>
    <recommendedName>
        <fullName evidence="5">Putative 3-methyladenine DNA glycosylase</fullName>
        <ecNumber evidence="5">3.2.2.-</ecNumber>
    </recommendedName>
</protein>
<dbReference type="OrthoDB" id="9794313at2"/>
<dbReference type="RefSeq" id="WP_134425592.1">
    <property type="nucleotide sequence ID" value="NZ_SOHA01000041.1"/>
</dbReference>
<dbReference type="PANTHER" id="PTHR10429">
    <property type="entry name" value="DNA-3-METHYLADENINE GLYCOSYLASE"/>
    <property type="match status" value="1"/>
</dbReference>
<dbReference type="NCBIfam" id="NF002003">
    <property type="entry name" value="PRK00802.1-3"/>
    <property type="match status" value="1"/>
</dbReference>
<dbReference type="AlphaFoldDB" id="A0A4Y8JRK7"/>
<evidence type="ECO:0000256" key="5">
    <source>
        <dbReference type="HAMAP-Rule" id="MF_00527"/>
    </source>
</evidence>
<keyword evidence="3 5" id="KW-0378">Hydrolase</keyword>
<evidence type="ECO:0000256" key="3">
    <source>
        <dbReference type="ARBA" id="ARBA00022801"/>
    </source>
</evidence>
<dbReference type="Proteomes" id="UP000297472">
    <property type="component" value="Unassembled WGS sequence"/>
</dbReference>
<evidence type="ECO:0000313" key="6">
    <source>
        <dbReference type="EMBL" id="TFD26757.1"/>
    </source>
</evidence>
<evidence type="ECO:0000256" key="4">
    <source>
        <dbReference type="ARBA" id="ARBA00023204"/>
    </source>
</evidence>
<dbReference type="CDD" id="cd00540">
    <property type="entry name" value="AAG"/>
    <property type="match status" value="1"/>
</dbReference>
<proteinExistence type="inferred from homology"/>
<dbReference type="SUPFAM" id="SSF50486">
    <property type="entry name" value="FMT C-terminal domain-like"/>
    <property type="match status" value="1"/>
</dbReference>
<dbReference type="GO" id="GO:0003677">
    <property type="term" value="F:DNA binding"/>
    <property type="evidence" value="ECO:0007669"/>
    <property type="project" value="InterPro"/>
</dbReference>
<dbReference type="InterPro" id="IPR036995">
    <property type="entry name" value="MPG_sf"/>
</dbReference>
<evidence type="ECO:0000256" key="2">
    <source>
        <dbReference type="ARBA" id="ARBA00022763"/>
    </source>
</evidence>
<dbReference type="Gene3D" id="3.10.300.10">
    <property type="entry name" value="Methylpurine-DNA glycosylase (MPG)"/>
    <property type="match status" value="1"/>
</dbReference>
<dbReference type="InterPro" id="IPR003180">
    <property type="entry name" value="MPG"/>
</dbReference>
<keyword evidence="4 5" id="KW-0234">DNA repair</keyword>